<dbReference type="RefSeq" id="WP_165239551.1">
    <property type="nucleotide sequence ID" value="NZ_JAAKZV010000091.1"/>
</dbReference>
<keyword evidence="2" id="KW-1185">Reference proteome</keyword>
<accession>A0A6G4U4T6</accession>
<evidence type="ECO:0000313" key="2">
    <source>
        <dbReference type="Proteomes" id="UP000481583"/>
    </source>
</evidence>
<reference evidence="1 2" key="1">
    <citation type="submission" date="2020-02" db="EMBL/GenBank/DDBJ databases">
        <title>Whole-genome analyses of novel actinobacteria.</title>
        <authorList>
            <person name="Sahin N."/>
        </authorList>
    </citation>
    <scope>NUCLEOTIDE SEQUENCE [LARGE SCALE GENOMIC DNA]</scope>
    <source>
        <strain evidence="1 2">A7024</strain>
    </source>
</reference>
<sequence>MTGHPYFHERTHATRSTELQAEARAWERSAARHPKPAAQARIRLGWLLVETGLRLVRTPAATAS</sequence>
<gene>
    <name evidence="1" type="ORF">G5C51_20645</name>
</gene>
<dbReference type="AlphaFoldDB" id="A0A6G4U4T6"/>
<protein>
    <submittedName>
        <fullName evidence="1">Uncharacterized protein</fullName>
    </submittedName>
</protein>
<organism evidence="1 2">
    <name type="scientific">Streptomyces coryli</name>
    <dbReference type="NCBI Taxonomy" id="1128680"/>
    <lineage>
        <taxon>Bacteria</taxon>
        <taxon>Bacillati</taxon>
        <taxon>Actinomycetota</taxon>
        <taxon>Actinomycetes</taxon>
        <taxon>Kitasatosporales</taxon>
        <taxon>Streptomycetaceae</taxon>
        <taxon>Streptomyces</taxon>
    </lineage>
</organism>
<proteinExistence type="predicted"/>
<evidence type="ECO:0000313" key="1">
    <source>
        <dbReference type="EMBL" id="NGN66297.1"/>
    </source>
</evidence>
<dbReference type="EMBL" id="JAAKZV010000091">
    <property type="protein sequence ID" value="NGN66297.1"/>
    <property type="molecule type" value="Genomic_DNA"/>
</dbReference>
<name>A0A6G4U4T6_9ACTN</name>
<comment type="caution">
    <text evidence="1">The sequence shown here is derived from an EMBL/GenBank/DDBJ whole genome shotgun (WGS) entry which is preliminary data.</text>
</comment>
<dbReference type="Proteomes" id="UP000481583">
    <property type="component" value="Unassembled WGS sequence"/>
</dbReference>